<keyword evidence="5" id="KW-1185">Reference proteome</keyword>
<keyword evidence="2" id="KW-1133">Transmembrane helix</keyword>
<gene>
    <name evidence="4" type="ORF">FHP06_13585</name>
</gene>
<evidence type="ECO:0000259" key="3">
    <source>
        <dbReference type="Pfam" id="PF12089"/>
    </source>
</evidence>
<feature type="transmembrane region" description="Helical" evidence="2">
    <location>
        <begin position="62"/>
        <end position="85"/>
    </location>
</feature>
<dbReference type="AlphaFoldDB" id="A0A5C8NDG5"/>
<name>A0A5C8NDG5_9ACTN</name>
<dbReference type="Pfam" id="PF12089">
    <property type="entry name" value="DUF3566"/>
    <property type="match status" value="1"/>
</dbReference>
<dbReference type="InterPro" id="IPR021949">
    <property type="entry name" value="DUF3566_TM"/>
</dbReference>
<evidence type="ECO:0000256" key="2">
    <source>
        <dbReference type="SAM" id="Phobius"/>
    </source>
</evidence>
<keyword evidence="2" id="KW-0812">Transmembrane</keyword>
<reference evidence="4 5" key="1">
    <citation type="submission" date="2019-06" db="EMBL/GenBank/DDBJ databases">
        <title>Aeromicrobium sp. nov., isolated from a maize field.</title>
        <authorList>
            <person name="Lin S.-Y."/>
            <person name="Tsai C.-F."/>
            <person name="Young C.-C."/>
        </authorList>
    </citation>
    <scope>NUCLEOTIDE SEQUENCE [LARGE SCALE GENOMIC DNA]</scope>
    <source>
        <strain evidence="4 5">CC-CFT486</strain>
    </source>
</reference>
<organism evidence="4 5">
    <name type="scientific">Aeromicrobium terrae</name>
    <dbReference type="NCBI Taxonomy" id="2498846"/>
    <lineage>
        <taxon>Bacteria</taxon>
        <taxon>Bacillati</taxon>
        <taxon>Actinomycetota</taxon>
        <taxon>Actinomycetes</taxon>
        <taxon>Propionibacteriales</taxon>
        <taxon>Nocardioidaceae</taxon>
        <taxon>Aeromicrobium</taxon>
    </lineage>
</organism>
<proteinExistence type="predicted"/>
<keyword evidence="2" id="KW-0472">Membrane</keyword>
<evidence type="ECO:0000256" key="1">
    <source>
        <dbReference type="SAM" id="MobiDB-lite"/>
    </source>
</evidence>
<evidence type="ECO:0000313" key="5">
    <source>
        <dbReference type="Proteomes" id="UP000321571"/>
    </source>
</evidence>
<comment type="caution">
    <text evidence="4">The sequence shown here is derived from an EMBL/GenBank/DDBJ whole genome shotgun (WGS) entry which is preliminary data.</text>
</comment>
<sequence length="163" mass="17268">MKAGTRPDPRTTAGADTTAIIPPVKDDRAAPSPAVSSAAAPASARRARLRLAHIEPWSVTRLAFVVSVAMMIVAVVAVSLFWLVLDMTGVWGQVNDSVTSVLSDSENSFDITDYLGFGRLFGLTLLLSAINVVVMTVLATVAAHLYNLAAQLLGGIEVTFRED</sequence>
<accession>A0A5C8NDG5</accession>
<dbReference type="Proteomes" id="UP000321571">
    <property type="component" value="Unassembled WGS sequence"/>
</dbReference>
<feature type="region of interest" description="Disordered" evidence="1">
    <location>
        <begin position="1"/>
        <end position="38"/>
    </location>
</feature>
<protein>
    <submittedName>
        <fullName evidence="4">DUF3566 domain-containing protein</fullName>
    </submittedName>
</protein>
<evidence type="ECO:0000313" key="4">
    <source>
        <dbReference type="EMBL" id="TXL57542.1"/>
    </source>
</evidence>
<dbReference type="EMBL" id="VDUX01000007">
    <property type="protein sequence ID" value="TXL57542.1"/>
    <property type="molecule type" value="Genomic_DNA"/>
</dbReference>
<dbReference type="OrthoDB" id="3240216at2"/>
<feature type="transmembrane region" description="Helical" evidence="2">
    <location>
        <begin position="120"/>
        <end position="146"/>
    </location>
</feature>
<feature type="domain" description="DUF3566" evidence="3">
    <location>
        <begin position="45"/>
        <end position="162"/>
    </location>
</feature>